<reference evidence="2 3" key="1">
    <citation type="submission" date="2019-12" db="EMBL/GenBank/DDBJ databases">
        <title>Shewanella insulae sp. nov., isolated from a tidal flat.</title>
        <authorList>
            <person name="Yoon J.-H."/>
        </authorList>
    </citation>
    <scope>NUCLEOTIDE SEQUENCE [LARGE SCALE GENOMIC DNA]</scope>
    <source>
        <strain evidence="2 3">JBTF-M18</strain>
    </source>
</reference>
<protein>
    <submittedName>
        <fullName evidence="2">VOC family protein</fullName>
    </submittedName>
</protein>
<dbReference type="Proteomes" id="UP000474778">
    <property type="component" value="Unassembled WGS sequence"/>
</dbReference>
<dbReference type="InterPro" id="IPR029068">
    <property type="entry name" value="Glyas_Bleomycin-R_OHBP_Dase"/>
</dbReference>
<comment type="caution">
    <text evidence="2">The sequence shown here is derived from an EMBL/GenBank/DDBJ whole genome shotgun (WGS) entry which is preliminary data.</text>
</comment>
<dbReference type="Gene3D" id="3.10.180.10">
    <property type="entry name" value="2,3-Dihydroxybiphenyl 1,2-Dioxygenase, domain 1"/>
    <property type="match status" value="2"/>
</dbReference>
<name>A0A6L7I0T9_9GAMM</name>
<evidence type="ECO:0000313" key="3">
    <source>
        <dbReference type="Proteomes" id="UP000474778"/>
    </source>
</evidence>
<dbReference type="Pfam" id="PF00903">
    <property type="entry name" value="Glyoxalase"/>
    <property type="match status" value="2"/>
</dbReference>
<gene>
    <name evidence="2" type="ORF">GNT65_15170</name>
</gene>
<dbReference type="PROSITE" id="PS51819">
    <property type="entry name" value="VOC"/>
    <property type="match status" value="2"/>
</dbReference>
<dbReference type="RefSeq" id="WP_160797671.1">
    <property type="nucleotide sequence ID" value="NZ_CANMWR010000015.1"/>
</dbReference>
<evidence type="ECO:0000313" key="2">
    <source>
        <dbReference type="EMBL" id="MXR70003.1"/>
    </source>
</evidence>
<dbReference type="PANTHER" id="PTHR33993">
    <property type="entry name" value="GLYOXALASE-RELATED"/>
    <property type="match status" value="1"/>
</dbReference>
<dbReference type="PANTHER" id="PTHR33993:SF14">
    <property type="entry name" value="GB|AAF24581.1"/>
    <property type="match status" value="1"/>
</dbReference>
<dbReference type="InterPro" id="IPR037523">
    <property type="entry name" value="VOC_core"/>
</dbReference>
<dbReference type="AlphaFoldDB" id="A0A6L7I0T9"/>
<feature type="domain" description="VOC" evidence="1">
    <location>
        <begin position="10"/>
        <end position="127"/>
    </location>
</feature>
<accession>A0A6L7I0T9</accession>
<organism evidence="2 3">
    <name type="scientific">Shewanella insulae</name>
    <dbReference type="NCBI Taxonomy" id="2681496"/>
    <lineage>
        <taxon>Bacteria</taxon>
        <taxon>Pseudomonadati</taxon>
        <taxon>Pseudomonadota</taxon>
        <taxon>Gammaproteobacteria</taxon>
        <taxon>Alteromonadales</taxon>
        <taxon>Shewanellaceae</taxon>
        <taxon>Shewanella</taxon>
    </lineage>
</organism>
<feature type="domain" description="VOC" evidence="1">
    <location>
        <begin position="141"/>
        <end position="256"/>
    </location>
</feature>
<dbReference type="EMBL" id="WRPA01000014">
    <property type="protein sequence ID" value="MXR70003.1"/>
    <property type="molecule type" value="Genomic_DNA"/>
</dbReference>
<dbReference type="InterPro" id="IPR004360">
    <property type="entry name" value="Glyas_Fos-R_dOase_dom"/>
</dbReference>
<dbReference type="InterPro" id="IPR052164">
    <property type="entry name" value="Anthracycline_SecMetBiosynth"/>
</dbReference>
<sequence length="259" mass="28660">MKIASYQHGDPCWIELASHEAASGKHFYSALFDWQLKDMPIPDGVYTMFAIEDDDIGAMYQLPQNMIDDKVPTHWSIYFAVDDLEASLEAVLANGGQVILGPHSVGDAGKMAQCLDPEGASFALWQAGAHIGSMRMGEPNTLCWAELCCRDTTKAQAFYTKVMGWEVRESQMEDFTYYEWLQGERAVGGMMAMTEEWGDMPPHWMPYIMVDNCDATVAKATEIGGQVCVPPTDIPDVGRFSVINDPQGGTLSVIRLNVT</sequence>
<keyword evidence="3" id="KW-1185">Reference proteome</keyword>
<evidence type="ECO:0000259" key="1">
    <source>
        <dbReference type="PROSITE" id="PS51819"/>
    </source>
</evidence>
<dbReference type="SUPFAM" id="SSF54593">
    <property type="entry name" value="Glyoxalase/Bleomycin resistance protein/Dihydroxybiphenyl dioxygenase"/>
    <property type="match status" value="2"/>
</dbReference>
<dbReference type="CDD" id="cd07247">
    <property type="entry name" value="SgaA_N_like"/>
    <property type="match status" value="2"/>
</dbReference>
<proteinExistence type="predicted"/>